<dbReference type="SUPFAM" id="SSF46785">
    <property type="entry name" value="Winged helix' DNA-binding domain"/>
    <property type="match status" value="1"/>
</dbReference>
<evidence type="ECO:0000313" key="3">
    <source>
        <dbReference type="Proteomes" id="UP001519294"/>
    </source>
</evidence>
<dbReference type="InterPro" id="IPR036390">
    <property type="entry name" value="WH_DNA-bd_sf"/>
</dbReference>
<feature type="domain" description="HTH crp-type" evidence="1">
    <location>
        <begin position="2"/>
        <end position="76"/>
    </location>
</feature>
<dbReference type="PROSITE" id="PS51063">
    <property type="entry name" value="HTH_CRP_2"/>
    <property type="match status" value="1"/>
</dbReference>
<dbReference type="SMART" id="SM00419">
    <property type="entry name" value="HTH_CRP"/>
    <property type="match status" value="1"/>
</dbReference>
<accession>A0ABS4SCW8</accession>
<dbReference type="Gene3D" id="1.10.10.10">
    <property type="entry name" value="Winged helix-like DNA-binding domain superfamily/Winged helix DNA-binding domain"/>
    <property type="match status" value="1"/>
</dbReference>
<keyword evidence="3" id="KW-1185">Reference proteome</keyword>
<dbReference type="Proteomes" id="UP001519294">
    <property type="component" value="Unassembled WGS sequence"/>
</dbReference>
<dbReference type="EMBL" id="JAGIKX010000022">
    <property type="protein sequence ID" value="MBP2258247.1"/>
    <property type="molecule type" value="Genomic_DNA"/>
</dbReference>
<reference evidence="2 3" key="1">
    <citation type="submission" date="2021-03" db="EMBL/GenBank/DDBJ databases">
        <title>Genomic Encyclopedia of Type Strains, Phase IV (KMG-IV): sequencing the most valuable type-strain genomes for metagenomic binning, comparative biology and taxonomic classification.</title>
        <authorList>
            <person name="Goeker M."/>
        </authorList>
    </citation>
    <scope>NUCLEOTIDE SEQUENCE [LARGE SCALE GENOMIC DNA]</scope>
    <source>
        <strain evidence="2 3">DSM 25790</strain>
    </source>
</reference>
<comment type="caution">
    <text evidence="2">The sequence shown here is derived from an EMBL/GenBank/DDBJ whole genome shotgun (WGS) entry which is preliminary data.</text>
</comment>
<proteinExistence type="predicted"/>
<dbReference type="Pfam" id="PF13545">
    <property type="entry name" value="HTH_Crp_2"/>
    <property type="match status" value="1"/>
</dbReference>
<dbReference type="InterPro" id="IPR012318">
    <property type="entry name" value="HTH_CRP"/>
</dbReference>
<gene>
    <name evidence="2" type="ORF">J2Z81_002218</name>
</gene>
<protein>
    <submittedName>
        <fullName evidence="2">CRP-like cAMP-binding protein</fullName>
    </submittedName>
</protein>
<evidence type="ECO:0000259" key="1">
    <source>
        <dbReference type="PROSITE" id="PS51063"/>
    </source>
</evidence>
<dbReference type="PRINTS" id="PR00034">
    <property type="entry name" value="HTHCRP"/>
</dbReference>
<organism evidence="2 3">
    <name type="scientific">Virgibacillus alimentarius</name>
    <dbReference type="NCBI Taxonomy" id="698769"/>
    <lineage>
        <taxon>Bacteria</taxon>
        <taxon>Bacillati</taxon>
        <taxon>Bacillota</taxon>
        <taxon>Bacilli</taxon>
        <taxon>Bacillales</taxon>
        <taxon>Bacillaceae</taxon>
        <taxon>Virgibacillus</taxon>
    </lineage>
</organism>
<evidence type="ECO:0000313" key="2">
    <source>
        <dbReference type="EMBL" id="MBP2258247.1"/>
    </source>
</evidence>
<dbReference type="InterPro" id="IPR036388">
    <property type="entry name" value="WH-like_DNA-bd_sf"/>
</dbReference>
<name>A0ABS4SCW8_9BACI</name>
<sequence>MHNTYEQIIFLLLRLGNIYGKKDKEGKTYITTPFTNRELANMIGSSRETISRTMAQLKKKRLISIDKNGYLVLDTGALEKALF</sequence>